<evidence type="ECO:0000313" key="4">
    <source>
        <dbReference type="Proteomes" id="UP000220210"/>
    </source>
</evidence>
<accession>A0A9X6VVL3</accession>
<sequence>MLEDTLIVDHTKRKRILPNKSLLRCPKCNKIGERQVSDSKKYVQYIHKKYNSNRIQSCMMKAHQEHSLKRSKK</sequence>
<dbReference type="EMBL" id="LOMO01000001">
    <property type="protein sequence ID" value="KXY51236.1"/>
    <property type="molecule type" value="Genomic_DNA"/>
</dbReference>
<proteinExistence type="predicted"/>
<evidence type="ECO:0000313" key="2">
    <source>
        <dbReference type="EMBL" id="PFF45992.1"/>
    </source>
</evidence>
<comment type="caution">
    <text evidence="2">The sequence shown here is derived from an EMBL/GenBank/DDBJ whole genome shotgun (WGS) entry which is preliminary data.</text>
</comment>
<evidence type="ECO:0000313" key="1">
    <source>
        <dbReference type="EMBL" id="KXY51236.1"/>
    </source>
</evidence>
<dbReference type="RefSeq" id="WP_061662573.1">
    <property type="nucleotide sequence ID" value="NZ_LOMO01000001.1"/>
</dbReference>
<dbReference type="Proteomes" id="UP000220210">
    <property type="component" value="Unassembled WGS sequence"/>
</dbReference>
<gene>
    <name evidence="1" type="ORF">AT268_32615</name>
    <name evidence="2" type="ORF">CN357_21290</name>
</gene>
<dbReference type="EMBL" id="NTSO01000015">
    <property type="protein sequence ID" value="PFF45992.1"/>
    <property type="molecule type" value="Genomic_DNA"/>
</dbReference>
<reference evidence="2 4" key="2">
    <citation type="submission" date="2017-09" db="EMBL/GenBank/DDBJ databases">
        <title>Large-scale bioinformatics analysis of Bacillus genomes uncovers conserved roles of natural products in bacterial physiology.</title>
        <authorList>
            <consortium name="Agbiome Team Llc"/>
            <person name="Bleich R.M."/>
            <person name="Kirk G.J."/>
            <person name="Santa Maria K.C."/>
            <person name="Allen S.E."/>
            <person name="Farag S."/>
            <person name="Shank E.A."/>
            <person name="Bowers A."/>
        </authorList>
    </citation>
    <scope>NUCLEOTIDE SEQUENCE [LARGE SCALE GENOMIC DNA]</scope>
    <source>
        <strain evidence="2 4">AFS020204</strain>
    </source>
</reference>
<dbReference type="Proteomes" id="UP000075476">
    <property type="component" value="Unassembled WGS sequence"/>
</dbReference>
<dbReference type="AlphaFoldDB" id="A0A9X6VVL3"/>
<evidence type="ECO:0000313" key="3">
    <source>
        <dbReference type="Proteomes" id="UP000075476"/>
    </source>
</evidence>
<name>A0A9X6VVL3_BACCE</name>
<reference evidence="1 3" key="1">
    <citation type="submission" date="2015-12" db="EMBL/GenBank/DDBJ databases">
        <title>Bacillus cereus Group isolate.</title>
        <authorList>
            <person name="Kovac J."/>
        </authorList>
    </citation>
    <scope>NUCLEOTIDE SEQUENCE [LARGE SCALE GENOMIC DNA]</scope>
    <source>
        <strain evidence="1 3">FSL K6-0073</strain>
    </source>
</reference>
<organism evidence="2 4">
    <name type="scientific">Bacillus cereus</name>
    <dbReference type="NCBI Taxonomy" id="1396"/>
    <lineage>
        <taxon>Bacteria</taxon>
        <taxon>Bacillati</taxon>
        <taxon>Bacillota</taxon>
        <taxon>Bacilli</taxon>
        <taxon>Bacillales</taxon>
        <taxon>Bacillaceae</taxon>
        <taxon>Bacillus</taxon>
        <taxon>Bacillus cereus group</taxon>
    </lineage>
</organism>
<protein>
    <submittedName>
        <fullName evidence="2">Uncharacterized protein</fullName>
    </submittedName>
</protein>